<dbReference type="InterPro" id="IPR050900">
    <property type="entry name" value="Transposase_IS3/IS150/IS904"/>
</dbReference>
<dbReference type="PANTHER" id="PTHR46889:SF4">
    <property type="entry name" value="TRANSPOSASE INSO FOR INSERTION SEQUENCE ELEMENT IS911B-RELATED"/>
    <property type="match status" value="1"/>
</dbReference>
<dbReference type="Pfam" id="PF13683">
    <property type="entry name" value="rve_3"/>
    <property type="match status" value="1"/>
</dbReference>
<sequence length="75" mass="8862">MGHTGSCYDHASAESFWSIFKHEFFYRHVFANLNELRRGIAWYMHFYNTRRRYSKIGYVSPINFELALAKAAHAA</sequence>
<reference evidence="2" key="1">
    <citation type="submission" date="2013-08" db="EMBL/GenBank/DDBJ databases">
        <authorList>
            <person name="Mendez C."/>
            <person name="Richter M."/>
            <person name="Ferrer M."/>
            <person name="Sanchez J."/>
        </authorList>
    </citation>
    <scope>NUCLEOTIDE SEQUENCE</scope>
</reference>
<dbReference type="EMBL" id="AUZX01004049">
    <property type="protein sequence ID" value="EQD71972.1"/>
    <property type="molecule type" value="Genomic_DNA"/>
</dbReference>
<comment type="caution">
    <text evidence="2">The sequence shown here is derived from an EMBL/GenBank/DDBJ whole genome shotgun (WGS) entry which is preliminary data.</text>
</comment>
<dbReference type="GO" id="GO:0015074">
    <property type="term" value="P:DNA integration"/>
    <property type="evidence" value="ECO:0007669"/>
    <property type="project" value="InterPro"/>
</dbReference>
<reference evidence="2" key="2">
    <citation type="journal article" date="2014" name="ISME J.">
        <title>Microbial stratification in low pH oxic and suboxic macroscopic growths along an acid mine drainage.</title>
        <authorList>
            <person name="Mendez-Garcia C."/>
            <person name="Mesa V."/>
            <person name="Sprenger R.R."/>
            <person name="Richter M."/>
            <person name="Diez M.S."/>
            <person name="Solano J."/>
            <person name="Bargiela R."/>
            <person name="Golyshina O.V."/>
            <person name="Manteca A."/>
            <person name="Ramos J.L."/>
            <person name="Gallego J.R."/>
            <person name="Llorente I."/>
            <person name="Martins Dos Santos V.A."/>
            <person name="Jensen O.N."/>
            <person name="Pelaez A.I."/>
            <person name="Sanchez J."/>
            <person name="Ferrer M."/>
        </authorList>
    </citation>
    <scope>NUCLEOTIDE SEQUENCE</scope>
</reference>
<feature type="domain" description="Integrase catalytic" evidence="1">
    <location>
        <begin position="1"/>
        <end position="61"/>
    </location>
</feature>
<evidence type="ECO:0000259" key="1">
    <source>
        <dbReference type="Pfam" id="PF13683"/>
    </source>
</evidence>
<accession>T1BQ33</accession>
<dbReference type="InterPro" id="IPR012337">
    <property type="entry name" value="RNaseH-like_sf"/>
</dbReference>
<dbReference type="PANTHER" id="PTHR46889">
    <property type="entry name" value="TRANSPOSASE INSF FOR INSERTION SEQUENCE IS3B-RELATED"/>
    <property type="match status" value="1"/>
</dbReference>
<protein>
    <submittedName>
        <fullName evidence="2">Integrase catalytic region</fullName>
    </submittedName>
</protein>
<evidence type="ECO:0000313" key="2">
    <source>
        <dbReference type="EMBL" id="EQD71972.1"/>
    </source>
</evidence>
<name>T1BQ33_9ZZZZ</name>
<dbReference type="SUPFAM" id="SSF53098">
    <property type="entry name" value="Ribonuclease H-like"/>
    <property type="match status" value="1"/>
</dbReference>
<proteinExistence type="predicted"/>
<organism evidence="2">
    <name type="scientific">mine drainage metagenome</name>
    <dbReference type="NCBI Taxonomy" id="410659"/>
    <lineage>
        <taxon>unclassified sequences</taxon>
        <taxon>metagenomes</taxon>
        <taxon>ecological metagenomes</taxon>
    </lineage>
</organism>
<dbReference type="InterPro" id="IPR001584">
    <property type="entry name" value="Integrase_cat-core"/>
</dbReference>
<gene>
    <name evidence="2" type="ORF">B1A_05541</name>
</gene>
<dbReference type="AlphaFoldDB" id="T1BQ33"/>